<sequence>MVEKLIFISILTMIIHMVETLSYAFRLAGVRVGKLAVALSLTGIIVLISRTSNLLQAPLTGKMIDYAKINNEYNLERNLRIIIGSASIGTVLAILLFPSAVYLAVRIINHFEIAGSIPKLITSVTIRKVKHAGHHLRSPNLGMLKSLRLMGVPKRLLALNCIVSGIYTVGVLAALNASYMNPEFGVTASQSSGIINGLATIIMTILIDPQMALLTEKAMIDSDEKKRLGRIFGLLMVSRLIGTLLAQAFLIPASILISWVVRYI</sequence>
<keyword evidence="1" id="KW-1133">Transmembrane helix</keyword>
<dbReference type="GO" id="GO:0008360">
    <property type="term" value="P:regulation of cell shape"/>
    <property type="evidence" value="ECO:0007669"/>
    <property type="project" value="UniProtKB-KW"/>
</dbReference>
<keyword evidence="1" id="KW-0573">Peptidoglycan synthesis</keyword>
<dbReference type="InterPro" id="IPR021260">
    <property type="entry name" value="Amj"/>
</dbReference>
<keyword evidence="3" id="KW-1185">Reference proteome</keyword>
<gene>
    <name evidence="1" type="primary">amj</name>
    <name evidence="2" type="ORF">EHS13_08790</name>
</gene>
<feature type="transmembrane region" description="Helical" evidence="1">
    <location>
        <begin position="156"/>
        <end position="175"/>
    </location>
</feature>
<dbReference type="HAMAP" id="MF_02077">
    <property type="entry name" value="Amj_flippase"/>
    <property type="match status" value="1"/>
</dbReference>
<keyword evidence="1" id="KW-1003">Cell membrane</keyword>
<dbReference type="EMBL" id="CP034235">
    <property type="protein sequence ID" value="QGQ94971.1"/>
    <property type="molecule type" value="Genomic_DNA"/>
</dbReference>
<evidence type="ECO:0000313" key="3">
    <source>
        <dbReference type="Proteomes" id="UP000426246"/>
    </source>
</evidence>
<comment type="pathway">
    <text evidence="1">Cell wall biogenesis; peptidoglycan biosynthesis.</text>
</comment>
<organism evidence="2 3">
    <name type="scientific">Paenibacillus psychroresistens</name>
    <dbReference type="NCBI Taxonomy" id="1778678"/>
    <lineage>
        <taxon>Bacteria</taxon>
        <taxon>Bacillati</taxon>
        <taxon>Bacillota</taxon>
        <taxon>Bacilli</taxon>
        <taxon>Bacillales</taxon>
        <taxon>Paenibacillaceae</taxon>
        <taxon>Paenibacillus</taxon>
    </lineage>
</organism>
<dbReference type="KEGG" id="ppsc:EHS13_08790"/>
<dbReference type="OrthoDB" id="7888986at2"/>
<dbReference type="GO" id="GO:0071555">
    <property type="term" value="P:cell wall organization"/>
    <property type="evidence" value="ECO:0007669"/>
    <property type="project" value="UniProtKB-KW"/>
</dbReference>
<keyword evidence="1" id="KW-0813">Transport</keyword>
<name>A0A6B8REQ4_9BACL</name>
<feature type="transmembrane region" description="Helical" evidence="1">
    <location>
        <begin position="228"/>
        <end position="261"/>
    </location>
</feature>
<keyword evidence="1" id="KW-0133">Cell shape</keyword>
<comment type="subcellular location">
    <subcellularLocation>
        <location evidence="1">Cell membrane</location>
        <topology evidence="1">Multi-pass membrane protein</topology>
    </subcellularLocation>
</comment>
<comment type="similarity">
    <text evidence="1">Belongs to the Amj family.</text>
</comment>
<evidence type="ECO:0000313" key="2">
    <source>
        <dbReference type="EMBL" id="QGQ94971.1"/>
    </source>
</evidence>
<dbReference type="Proteomes" id="UP000426246">
    <property type="component" value="Chromosome"/>
</dbReference>
<accession>A0A6B8REQ4</accession>
<feature type="transmembrane region" description="Helical" evidence="1">
    <location>
        <begin position="32"/>
        <end position="49"/>
    </location>
</feature>
<dbReference type="GO" id="GO:0009252">
    <property type="term" value="P:peptidoglycan biosynthetic process"/>
    <property type="evidence" value="ECO:0007669"/>
    <property type="project" value="UniProtKB-UniRule"/>
</dbReference>
<dbReference type="AlphaFoldDB" id="A0A6B8REQ4"/>
<dbReference type="GO" id="GO:0015648">
    <property type="term" value="F:lipid-linked peptidoglycan transporter activity"/>
    <property type="evidence" value="ECO:0007669"/>
    <property type="project" value="UniProtKB-UniRule"/>
</dbReference>
<comment type="function">
    <text evidence="1">Involved in peptidoglycan biosynthesis. Transports lipid-linked peptidoglycan precursors from the inner to the outer leaflet of the cytoplasmic membrane.</text>
</comment>
<feature type="transmembrane region" description="Helical" evidence="1">
    <location>
        <begin position="187"/>
        <end position="207"/>
    </location>
</feature>
<protein>
    <recommendedName>
        <fullName evidence="1">Lipid II flippase Amj</fullName>
    </recommendedName>
</protein>
<feature type="transmembrane region" description="Helical" evidence="1">
    <location>
        <begin position="6"/>
        <end position="25"/>
    </location>
</feature>
<dbReference type="RefSeq" id="WP_155699986.1">
    <property type="nucleotide sequence ID" value="NZ_CP034235.1"/>
</dbReference>
<evidence type="ECO:0000256" key="1">
    <source>
        <dbReference type="HAMAP-Rule" id="MF_02077"/>
    </source>
</evidence>
<dbReference type="Pfam" id="PF10997">
    <property type="entry name" value="Amj"/>
    <property type="match status" value="1"/>
</dbReference>
<dbReference type="UniPathway" id="UPA00219"/>
<keyword evidence="1" id="KW-0961">Cell wall biogenesis/degradation</keyword>
<keyword evidence="1" id="KW-0812">Transmembrane</keyword>
<dbReference type="GO" id="GO:0005886">
    <property type="term" value="C:plasma membrane"/>
    <property type="evidence" value="ECO:0007669"/>
    <property type="project" value="UniProtKB-SubCell"/>
</dbReference>
<keyword evidence="1" id="KW-0472">Membrane</keyword>
<feature type="transmembrane region" description="Helical" evidence="1">
    <location>
        <begin position="81"/>
        <end position="105"/>
    </location>
</feature>
<reference evidence="3" key="1">
    <citation type="submission" date="2018-11" db="EMBL/GenBank/DDBJ databases">
        <title>Complete genome sequence of Paenibacillus sp. ML311-T8.</title>
        <authorList>
            <person name="Nam Y.-D."/>
            <person name="Kang J."/>
            <person name="Chung W.-H."/>
            <person name="Park Y.S."/>
        </authorList>
    </citation>
    <scope>NUCLEOTIDE SEQUENCE [LARGE SCALE GENOMIC DNA]</scope>
    <source>
        <strain evidence="3">ML311-T8</strain>
    </source>
</reference>
<proteinExistence type="inferred from homology"/>